<evidence type="ECO:0000313" key="2">
    <source>
        <dbReference type="EMBL" id="EEQ33152.1"/>
    </source>
</evidence>
<dbReference type="GO" id="GO:0042594">
    <property type="term" value="P:response to starvation"/>
    <property type="evidence" value="ECO:0007669"/>
    <property type="project" value="TreeGrafter"/>
</dbReference>
<feature type="region of interest" description="Disordered" evidence="1">
    <location>
        <begin position="456"/>
        <end position="478"/>
    </location>
</feature>
<accession>C5FTE9</accession>
<dbReference type="RefSeq" id="XP_002846102.1">
    <property type="nucleotide sequence ID" value="XM_002846056.1"/>
</dbReference>
<dbReference type="VEuPathDB" id="FungiDB:MCYG_05971"/>
<feature type="compositionally biased region" description="Polar residues" evidence="1">
    <location>
        <begin position="456"/>
        <end position="467"/>
    </location>
</feature>
<organism evidence="2 3">
    <name type="scientific">Arthroderma otae (strain ATCC MYA-4605 / CBS 113480)</name>
    <name type="common">Microsporum canis</name>
    <dbReference type="NCBI Taxonomy" id="554155"/>
    <lineage>
        <taxon>Eukaryota</taxon>
        <taxon>Fungi</taxon>
        <taxon>Dikarya</taxon>
        <taxon>Ascomycota</taxon>
        <taxon>Pezizomycotina</taxon>
        <taxon>Eurotiomycetes</taxon>
        <taxon>Eurotiomycetidae</taxon>
        <taxon>Onygenales</taxon>
        <taxon>Arthrodermataceae</taxon>
        <taxon>Microsporum</taxon>
    </lineage>
</organism>
<feature type="region of interest" description="Disordered" evidence="1">
    <location>
        <begin position="1"/>
        <end position="215"/>
    </location>
</feature>
<dbReference type="SUPFAM" id="SSF50978">
    <property type="entry name" value="WD40 repeat-like"/>
    <property type="match status" value="1"/>
</dbReference>
<feature type="compositionally biased region" description="Low complexity" evidence="1">
    <location>
        <begin position="84"/>
        <end position="96"/>
    </location>
</feature>
<keyword evidence="3" id="KW-1185">Reference proteome</keyword>
<proteinExistence type="predicted"/>
<feature type="compositionally biased region" description="Basic and acidic residues" evidence="1">
    <location>
        <begin position="776"/>
        <end position="786"/>
    </location>
</feature>
<dbReference type="GO" id="GO:0006914">
    <property type="term" value="P:autophagy"/>
    <property type="evidence" value="ECO:0007669"/>
    <property type="project" value="InterPro"/>
</dbReference>
<dbReference type="GO" id="GO:0005737">
    <property type="term" value="C:cytoplasm"/>
    <property type="evidence" value="ECO:0007669"/>
    <property type="project" value="TreeGrafter"/>
</dbReference>
<dbReference type="AlphaFoldDB" id="C5FTE9"/>
<protein>
    <submittedName>
        <fullName evidence="2">Uncharacterized protein</fullName>
    </submittedName>
</protein>
<dbReference type="STRING" id="554155.C5FTE9"/>
<dbReference type="GeneID" id="9224791"/>
<dbReference type="PANTHER" id="PTHR13268:SF0">
    <property type="entry name" value="BCAS3 MICROTUBULE ASSOCIATED CELL MIGRATION FACTOR"/>
    <property type="match status" value="1"/>
</dbReference>
<gene>
    <name evidence="2" type="ORF">MCYG_05971</name>
</gene>
<dbReference type="HOGENOM" id="CLU_005319_0_0_1"/>
<feature type="compositionally biased region" description="Basic and acidic residues" evidence="1">
    <location>
        <begin position="39"/>
        <end position="60"/>
    </location>
</feature>
<feature type="compositionally biased region" description="Low complexity" evidence="1">
    <location>
        <begin position="65"/>
        <end position="74"/>
    </location>
</feature>
<dbReference type="OrthoDB" id="3938623at2759"/>
<dbReference type="InterPro" id="IPR036322">
    <property type="entry name" value="WD40_repeat_dom_sf"/>
</dbReference>
<sequence>MPQASNIRHQRSQSPAPRSPLSQPPLTSADVAKKKVKKKSDDAARSDHDSTVRTEAKTLFDESAEPSPMSQSPASMPPIPPAPAAVDPPSAADSPAFGPLEPYSPSPGEADLATRTDSWARGVPFGKSPPNDPTDGVGFGESPPAFALPPRGDIYRQDSPSTSPPQARLRPPGYADASPASTPPNNIPRERQQRYSISSHRSNRLSYPPPPHLPQAHFYSAPDVDIPGVPQQNVKQHQQPGHSFCAIEPLSGASHKSAKTGGNVILIGRDGCLDVLAIENSRTKVVGSIRGLNGRVIDAKFLTWSSGTDPFAALRPLVALTIHGLAPKDENADSPVPSGGSEQLDLLTGSSPRQTVNSKPDIPQAQTRVQIYSLRTRELISTLFATKPVLCIDTYPGIAPYIPPPTANLRLLASGNLVIIASGTSGEVMVFGVARPPSPPIFQCIGKLWTNIQPKESRRYSNSSASTDADDPQAEAARAAKSMDVPILSVSGRWLAVISPSPTRVSLQGAIPPHITARKIYGVDAHTPPSRPSVTCGVDSGEGESFLNKVARGVTQEVFKGARWIGDQGLQTWNNYWNKDSQTGHSTPLRRPQSMDQHSFAAEILPPTHAQETQSPPLNEPELVSIFDLKPLEDFQDGKSTNPNPIATFQPPHGCSFLSLSPNGLMLLTASKKGDIQCIWDLMQIRHCRARAFLAEDPSSNAKSNPPATHVRQVARYARLTTSTIRDVIWTANGEHVAIITKKGTTHVYAVPLSAFRWPPLRRSTASASATNAESNTRDEGADDAPRNPFSSAMKLVGDTTQPFLAAMRGRAPSVGAAFAVTKGFAIPSAGGKVVAAGLSKSVGAATETMNSLRYVGENRLHPSNFAKDSIGVKAVWISDDHSKEISVGIMDGGSFKVYQVGKSSASSKNRKRAQPFFGGKILEARLPSEIQNAYTHEQPIIRSSDTTVTGFWSGPVHHRPAGGSKITSPPLAQAEIQTHAPYQPFHTDRRVTLMVYSSESSSTSLSEPWVFGNDIPTLKVHVRSVSRSDDDDGPNYEGQVKPREMENLISLGGEHVIITTRRKRGQGASGDIVDEDGFFEDDCDVLDFARDRV</sequence>
<feature type="region of interest" description="Disordered" evidence="1">
    <location>
        <begin position="764"/>
        <end position="791"/>
    </location>
</feature>
<feature type="compositionally biased region" description="Polar residues" evidence="1">
    <location>
        <begin position="1"/>
        <end position="26"/>
    </location>
</feature>
<dbReference type="PANTHER" id="PTHR13268">
    <property type="entry name" value="BREAST CARCINOMA AMPLIFIED SEQUENCE 3"/>
    <property type="match status" value="1"/>
</dbReference>
<evidence type="ECO:0000313" key="3">
    <source>
        <dbReference type="Proteomes" id="UP000002035"/>
    </source>
</evidence>
<dbReference type="InterPro" id="IPR045142">
    <property type="entry name" value="BCAS3-like"/>
</dbReference>
<reference evidence="3" key="1">
    <citation type="journal article" date="2012" name="MBio">
        <title>Comparative genome analysis of Trichophyton rubrum and related dermatophytes reveals candidate genes involved in infection.</title>
        <authorList>
            <person name="Martinez D.A."/>
            <person name="Oliver B.G."/>
            <person name="Graeser Y."/>
            <person name="Goldberg J.M."/>
            <person name="Li W."/>
            <person name="Martinez-Rossi N.M."/>
            <person name="Monod M."/>
            <person name="Shelest E."/>
            <person name="Barton R.C."/>
            <person name="Birch E."/>
            <person name="Brakhage A.A."/>
            <person name="Chen Z."/>
            <person name="Gurr S.J."/>
            <person name="Heiman D."/>
            <person name="Heitman J."/>
            <person name="Kosti I."/>
            <person name="Rossi A."/>
            <person name="Saif S."/>
            <person name="Samalova M."/>
            <person name="Saunders C.W."/>
            <person name="Shea T."/>
            <person name="Summerbell R.C."/>
            <person name="Xu J."/>
            <person name="Young S."/>
            <person name="Zeng Q."/>
            <person name="Birren B.W."/>
            <person name="Cuomo C.A."/>
            <person name="White T.C."/>
        </authorList>
    </citation>
    <scope>NUCLEOTIDE SEQUENCE [LARGE SCALE GENOMIC DNA]</scope>
    <source>
        <strain evidence="3">ATCC MYA-4605 / CBS 113480</strain>
    </source>
</reference>
<feature type="compositionally biased region" description="Polar residues" evidence="1">
    <location>
        <begin position="348"/>
        <end position="360"/>
    </location>
</feature>
<name>C5FTE9_ARTOC</name>
<dbReference type="OMA" id="SYEDSGR"/>
<dbReference type="Proteomes" id="UP000002035">
    <property type="component" value="Unassembled WGS sequence"/>
</dbReference>
<dbReference type="EMBL" id="DS995705">
    <property type="protein sequence ID" value="EEQ33152.1"/>
    <property type="molecule type" value="Genomic_DNA"/>
</dbReference>
<evidence type="ECO:0000256" key="1">
    <source>
        <dbReference type="SAM" id="MobiDB-lite"/>
    </source>
</evidence>
<feature type="compositionally biased region" description="Low complexity" evidence="1">
    <location>
        <begin position="764"/>
        <end position="775"/>
    </location>
</feature>
<dbReference type="eggNOG" id="ENOG502QVCT">
    <property type="taxonomic scope" value="Eukaryota"/>
</dbReference>
<feature type="region of interest" description="Disordered" evidence="1">
    <location>
        <begin position="328"/>
        <end position="360"/>
    </location>
</feature>